<dbReference type="AlphaFoldDB" id="A0A6A4TIS9"/>
<feature type="region of interest" description="Disordered" evidence="1">
    <location>
        <begin position="1"/>
        <end position="22"/>
    </location>
</feature>
<dbReference type="Proteomes" id="UP000438429">
    <property type="component" value="Unassembled WGS sequence"/>
</dbReference>
<feature type="region of interest" description="Disordered" evidence="1">
    <location>
        <begin position="64"/>
        <end position="95"/>
    </location>
</feature>
<accession>A0A6A4TIS9</accession>
<evidence type="ECO:0000313" key="2">
    <source>
        <dbReference type="EMBL" id="KAF0043620.1"/>
    </source>
</evidence>
<sequence>MEIDDRPNEVPVFDRGNDQTNKSPAVTVHLRVVLGRPGFRVFQVVSDLRNGLRYTALALFTTAGDSDKSSNSYVSSNGDRGYATNTSFASDHRGP</sequence>
<gene>
    <name evidence="2" type="ORF">F2P81_004957</name>
</gene>
<name>A0A6A4TIS9_SCOMX</name>
<proteinExistence type="predicted"/>
<organism evidence="2 3">
    <name type="scientific">Scophthalmus maximus</name>
    <name type="common">Turbot</name>
    <name type="synonym">Psetta maxima</name>
    <dbReference type="NCBI Taxonomy" id="52904"/>
    <lineage>
        <taxon>Eukaryota</taxon>
        <taxon>Metazoa</taxon>
        <taxon>Chordata</taxon>
        <taxon>Craniata</taxon>
        <taxon>Vertebrata</taxon>
        <taxon>Euteleostomi</taxon>
        <taxon>Actinopterygii</taxon>
        <taxon>Neopterygii</taxon>
        <taxon>Teleostei</taxon>
        <taxon>Neoteleostei</taxon>
        <taxon>Acanthomorphata</taxon>
        <taxon>Carangaria</taxon>
        <taxon>Pleuronectiformes</taxon>
        <taxon>Pleuronectoidei</taxon>
        <taxon>Scophthalmidae</taxon>
        <taxon>Scophthalmus</taxon>
    </lineage>
</organism>
<evidence type="ECO:0000313" key="3">
    <source>
        <dbReference type="Proteomes" id="UP000438429"/>
    </source>
</evidence>
<reference evidence="2 3" key="1">
    <citation type="submission" date="2019-06" db="EMBL/GenBank/DDBJ databases">
        <title>Draft genomes of female and male turbot (Scophthalmus maximus).</title>
        <authorList>
            <person name="Xu H."/>
            <person name="Xu X.-W."/>
            <person name="Shao C."/>
            <person name="Chen S."/>
        </authorList>
    </citation>
    <scope>NUCLEOTIDE SEQUENCE [LARGE SCALE GENOMIC DNA]</scope>
    <source>
        <strain evidence="2">Ysfricsl-2016a</strain>
        <tissue evidence="2">Blood</tissue>
    </source>
</reference>
<protein>
    <submittedName>
        <fullName evidence="2">Uncharacterized protein</fullName>
    </submittedName>
</protein>
<comment type="caution">
    <text evidence="2">The sequence shown here is derived from an EMBL/GenBank/DDBJ whole genome shotgun (WGS) entry which is preliminary data.</text>
</comment>
<evidence type="ECO:0000256" key="1">
    <source>
        <dbReference type="SAM" id="MobiDB-lite"/>
    </source>
</evidence>
<feature type="compositionally biased region" description="Low complexity" evidence="1">
    <location>
        <begin position="69"/>
        <end position="79"/>
    </location>
</feature>
<dbReference type="EMBL" id="VEVO01000004">
    <property type="protein sequence ID" value="KAF0043620.1"/>
    <property type="molecule type" value="Genomic_DNA"/>
</dbReference>